<dbReference type="PANTHER" id="PTHR30032:SF8">
    <property type="entry name" value="GERMINATION-SPECIFIC N-ACETYLMURAMOYL-L-ALANINE AMIDASE"/>
    <property type="match status" value="1"/>
</dbReference>
<evidence type="ECO:0000313" key="2">
    <source>
        <dbReference type="EMBL" id="TQM95266.1"/>
    </source>
</evidence>
<dbReference type="InterPro" id="IPR007253">
    <property type="entry name" value="Cell_wall-bd_2"/>
</dbReference>
<dbReference type="OrthoDB" id="4862208at2"/>
<name>A0A543KJQ9_9MICO</name>
<evidence type="ECO:0000313" key="3">
    <source>
        <dbReference type="Proteomes" id="UP000315133"/>
    </source>
</evidence>
<keyword evidence="3" id="KW-1185">Reference proteome</keyword>
<dbReference type="Pfam" id="PF04122">
    <property type="entry name" value="CW_binding_2"/>
    <property type="match status" value="3"/>
</dbReference>
<reference evidence="2 3" key="1">
    <citation type="submission" date="2019-06" db="EMBL/GenBank/DDBJ databases">
        <title>Sequencing the genomes of 1000 actinobacteria strains.</title>
        <authorList>
            <person name="Klenk H.-P."/>
        </authorList>
    </citation>
    <scope>NUCLEOTIDE SEQUENCE [LARGE SCALE GENOMIC DNA]</scope>
    <source>
        <strain evidence="2 3">DSM 12362</strain>
    </source>
</reference>
<feature type="region of interest" description="Disordered" evidence="1">
    <location>
        <begin position="1"/>
        <end position="31"/>
    </location>
</feature>
<organism evidence="2 3">
    <name type="scientific">Ornithinimicrobium humiphilum</name>
    <dbReference type="NCBI Taxonomy" id="125288"/>
    <lineage>
        <taxon>Bacteria</taxon>
        <taxon>Bacillati</taxon>
        <taxon>Actinomycetota</taxon>
        <taxon>Actinomycetes</taxon>
        <taxon>Micrococcales</taxon>
        <taxon>Ornithinimicrobiaceae</taxon>
        <taxon>Ornithinimicrobium</taxon>
    </lineage>
</organism>
<dbReference type="InterPro" id="IPR051922">
    <property type="entry name" value="Bact_Sporulation_Assoc"/>
</dbReference>
<accession>A0A543KJQ9</accession>
<sequence>MGTYPGARRGRRRVPARPWSGPSDRVPRRPTIPSLHRIPAALISLAVLAGPGLAPAVASTSEPPATTAAAEELVLGPEHVEAVRARVEQVRADRPVGPQPDAGLAPAASTNPVVTRHAGTDRYATAAALADTWYRDYFWDETKSPFPKEFEKIAFVANGATFADALSGGAAAASWGGPILLTKTDRLPSATKASLAGLRPDAIVVLGGPDAVDATVERALRAYVPTADNVYRVGGSNRWEVSAGTAGLIGRAPVAFVASGENFPDGLSGGAAAGTVTSPLLITKRDSVPSVVMSALQEVRPQRVYVVGGTDAVSDTVVWRLSSTLRVPVTRVSGTDRFAVAAAVAAVHPTQHGATVANGQDWADALAGSAFAGLMGDKLLLLKSDSAPLATQQAIVQHGLTSIDALGGTASVQEKVLTTLRRLKVDGPGAG</sequence>
<dbReference type="RefSeq" id="WP_141817048.1">
    <property type="nucleotide sequence ID" value="NZ_BAAAIL010000003.1"/>
</dbReference>
<dbReference type="AlphaFoldDB" id="A0A543KJQ9"/>
<evidence type="ECO:0000256" key="1">
    <source>
        <dbReference type="SAM" id="MobiDB-lite"/>
    </source>
</evidence>
<comment type="caution">
    <text evidence="2">The sequence shown here is derived from an EMBL/GenBank/DDBJ whole genome shotgun (WGS) entry which is preliminary data.</text>
</comment>
<proteinExistence type="predicted"/>
<protein>
    <submittedName>
        <fullName evidence="2">Putative cell wall binding repeat protein</fullName>
    </submittedName>
</protein>
<gene>
    <name evidence="2" type="ORF">FB476_0105</name>
</gene>
<dbReference type="Proteomes" id="UP000315133">
    <property type="component" value="Unassembled WGS sequence"/>
</dbReference>
<dbReference type="PANTHER" id="PTHR30032">
    <property type="entry name" value="N-ACETYLMURAMOYL-L-ALANINE AMIDASE-RELATED"/>
    <property type="match status" value="1"/>
</dbReference>
<dbReference type="EMBL" id="VFPU01000001">
    <property type="protein sequence ID" value="TQM95266.1"/>
    <property type="molecule type" value="Genomic_DNA"/>
</dbReference>